<dbReference type="InterPro" id="IPR038763">
    <property type="entry name" value="DHH_sf"/>
</dbReference>
<dbReference type="Pfam" id="PF01368">
    <property type="entry name" value="DHH"/>
    <property type="match status" value="1"/>
</dbReference>
<dbReference type="GO" id="GO:0005737">
    <property type="term" value="C:cytoplasm"/>
    <property type="evidence" value="ECO:0007669"/>
    <property type="project" value="TreeGrafter"/>
</dbReference>
<keyword evidence="4" id="KW-1185">Reference proteome</keyword>
<dbReference type="PANTHER" id="PTHR12112:SF39">
    <property type="entry name" value="EG:152A3.5 PROTEIN (FBGN0003116_PN PROTEIN)"/>
    <property type="match status" value="1"/>
</dbReference>
<dbReference type="Proteomes" id="UP000298327">
    <property type="component" value="Unassembled WGS sequence"/>
</dbReference>
<dbReference type="OrthoDB" id="374045at2759"/>
<organism evidence="3 4">
    <name type="scientific">Dentipellis fragilis</name>
    <dbReference type="NCBI Taxonomy" id="205917"/>
    <lineage>
        <taxon>Eukaryota</taxon>
        <taxon>Fungi</taxon>
        <taxon>Dikarya</taxon>
        <taxon>Basidiomycota</taxon>
        <taxon>Agaricomycotina</taxon>
        <taxon>Agaricomycetes</taxon>
        <taxon>Russulales</taxon>
        <taxon>Hericiaceae</taxon>
        <taxon>Dentipellis</taxon>
    </lineage>
</organism>
<reference evidence="3 4" key="1">
    <citation type="submission" date="2019-02" db="EMBL/GenBank/DDBJ databases">
        <title>Genome sequencing of the rare red list fungi Dentipellis fragilis.</title>
        <authorList>
            <person name="Buettner E."/>
            <person name="Kellner H."/>
        </authorList>
    </citation>
    <scope>NUCLEOTIDE SEQUENCE [LARGE SCALE GENOMIC DNA]</scope>
    <source>
        <strain evidence="3 4">DSM 105465</strain>
    </source>
</reference>
<dbReference type="Gene3D" id="3.10.310.20">
    <property type="entry name" value="DHHA2 domain"/>
    <property type="match status" value="1"/>
</dbReference>
<evidence type="ECO:0000256" key="1">
    <source>
        <dbReference type="SAM" id="MobiDB-lite"/>
    </source>
</evidence>
<proteinExistence type="predicted"/>
<dbReference type="InterPro" id="IPR001667">
    <property type="entry name" value="DDH_dom"/>
</dbReference>
<dbReference type="GO" id="GO:0004309">
    <property type="term" value="F:exopolyphosphatase activity"/>
    <property type="evidence" value="ECO:0007669"/>
    <property type="project" value="TreeGrafter"/>
</dbReference>
<dbReference type="InterPro" id="IPR038222">
    <property type="entry name" value="DHHA2_dom_sf"/>
</dbReference>
<feature type="region of interest" description="Disordered" evidence="1">
    <location>
        <begin position="1"/>
        <end position="23"/>
    </location>
</feature>
<dbReference type="STRING" id="205917.A0A4Y9XTM2"/>
<protein>
    <recommendedName>
        <fullName evidence="2">DDH domain-containing protein</fullName>
    </recommendedName>
</protein>
<dbReference type="AlphaFoldDB" id="A0A4Y9XTM2"/>
<dbReference type="Gene3D" id="3.90.1640.10">
    <property type="entry name" value="inorganic pyrophosphatase (n-terminal core)"/>
    <property type="match status" value="1"/>
</dbReference>
<evidence type="ECO:0000313" key="3">
    <source>
        <dbReference type="EMBL" id="TFY53466.1"/>
    </source>
</evidence>
<feature type="domain" description="DDH" evidence="2">
    <location>
        <begin position="51"/>
        <end position="208"/>
    </location>
</feature>
<name>A0A4Y9XTM2_9AGAM</name>
<accession>A0A4Y9XTM2</accession>
<evidence type="ECO:0000259" key="2">
    <source>
        <dbReference type="Pfam" id="PF01368"/>
    </source>
</evidence>
<comment type="caution">
    <text evidence="3">The sequence shown here is derived from an EMBL/GenBank/DDBJ whole genome shotgun (WGS) entry which is preliminary data.</text>
</comment>
<dbReference type="PANTHER" id="PTHR12112">
    <property type="entry name" value="BNIP - RELATED"/>
    <property type="match status" value="1"/>
</dbReference>
<gene>
    <name evidence="3" type="ORF">EVG20_g10102</name>
</gene>
<dbReference type="EMBL" id="SEOQ01001147">
    <property type="protein sequence ID" value="TFY53466.1"/>
    <property type="molecule type" value="Genomic_DNA"/>
</dbReference>
<dbReference type="SUPFAM" id="SSF64182">
    <property type="entry name" value="DHH phosphoesterases"/>
    <property type="match status" value="1"/>
</dbReference>
<sequence>MRRLSVFRKSQADKSSLEPADPTQTNLSHFLELQKVNYLKAVAQGQAKQWTVVMGNEAGDLDSLASSIAYAWYATNAKRTLTIPLIRTPRDDFALRAENQHALALAGIDPARDLLCMDDAPTSPSDKFALVDHNALAPRYAAACPDARVVAVIDHHEDEGLYTDTADPRVITVPTGSCASLIARLLSDACPDGTTTPPELATLLLAAILIDTGGLKPGGKATPVDRDAAAYLAPLSSVWAPPSPTRSAFRTQPAPPPPLQDTPALQRLTAELLAKKFSLAHLGTRDLLRRDYKETPRLWAGAEAWMDERGLDVLGVLTSFRDERTLGKSGKGKQKRQQLWVVRAADAELALRLWKGLEDSKELKLKKKDLKQYVGMAGAEAGASKRARAYKQGNADATRKATAPIARAIVEGKAQE</sequence>
<evidence type="ECO:0000313" key="4">
    <source>
        <dbReference type="Proteomes" id="UP000298327"/>
    </source>
</evidence>